<dbReference type="CDD" id="cd02440">
    <property type="entry name" value="AdoMet_MTases"/>
    <property type="match status" value="1"/>
</dbReference>
<dbReference type="EC" id="2.1.1.163" evidence="2"/>
<dbReference type="InterPro" id="IPR025714">
    <property type="entry name" value="Methyltranfer_dom"/>
</dbReference>
<dbReference type="Proteomes" id="UP000077407">
    <property type="component" value="Unassembled WGS sequence"/>
</dbReference>
<dbReference type="OrthoDB" id="9791837at2"/>
<dbReference type="EMBL" id="LITT01000006">
    <property type="protein sequence ID" value="OAA91399.1"/>
    <property type="molecule type" value="Genomic_DNA"/>
</dbReference>
<comment type="caution">
    <text evidence="2">The sequence shown here is derived from an EMBL/GenBank/DDBJ whole genome shotgun (WGS) entry which is preliminary data.</text>
</comment>
<protein>
    <submittedName>
        <fullName evidence="2">Ubiquinone/menaquinone biosynthesis C-methyltransferase UbiE</fullName>
        <ecNumber evidence="2">2.1.1.163</ecNumber>
    </submittedName>
</protein>
<evidence type="ECO:0000313" key="3">
    <source>
        <dbReference type="Proteomes" id="UP000077407"/>
    </source>
</evidence>
<dbReference type="GO" id="GO:0043770">
    <property type="term" value="F:demethylmenaquinone methyltransferase activity"/>
    <property type="evidence" value="ECO:0007669"/>
    <property type="project" value="UniProtKB-EC"/>
</dbReference>
<dbReference type="PANTHER" id="PTHR43861">
    <property type="entry name" value="TRANS-ACONITATE 2-METHYLTRANSFERASE-RELATED"/>
    <property type="match status" value="1"/>
</dbReference>
<dbReference type="AlphaFoldDB" id="A0A162NBG2"/>
<keyword evidence="2" id="KW-0830">Ubiquinone</keyword>
<accession>A0A162NBG2</accession>
<keyword evidence="2" id="KW-0489">Methyltransferase</keyword>
<dbReference type="PANTHER" id="PTHR43861:SF1">
    <property type="entry name" value="TRANS-ACONITATE 2-METHYLTRANSFERASE"/>
    <property type="match status" value="1"/>
</dbReference>
<evidence type="ECO:0000313" key="2">
    <source>
        <dbReference type="EMBL" id="OAA91399.1"/>
    </source>
</evidence>
<dbReference type="Pfam" id="PF13847">
    <property type="entry name" value="Methyltransf_31"/>
    <property type="match status" value="1"/>
</dbReference>
<organism evidence="2 3">
    <name type="scientific">Clostridium ljungdahlii</name>
    <dbReference type="NCBI Taxonomy" id="1538"/>
    <lineage>
        <taxon>Bacteria</taxon>
        <taxon>Bacillati</taxon>
        <taxon>Bacillota</taxon>
        <taxon>Clostridia</taxon>
        <taxon>Eubacteriales</taxon>
        <taxon>Clostridiaceae</taxon>
        <taxon>Clostridium</taxon>
    </lineage>
</organism>
<reference evidence="2 3" key="1">
    <citation type="journal article" date="2015" name="Biotechnol. Bioeng.">
        <title>Genome sequence and phenotypic characterization of Caulobacter segnis.</title>
        <authorList>
            <person name="Patel S."/>
            <person name="Fletcher B."/>
            <person name="Scott D.C."/>
            <person name="Ely B."/>
        </authorList>
    </citation>
    <scope>NUCLEOTIDE SEQUENCE [LARGE SCALE GENOMIC DNA]</scope>
    <source>
        <strain evidence="2 3">ERI-2</strain>
    </source>
</reference>
<name>A0A162NBG2_9CLOT</name>
<sequence length="272" mass="32003">MNINFFSDLWSISKKSYDMEEKFWDERAEEFNSKDIEENESRDFISILEFIEASKNNKFKNVLDIGCGTGFYSRKFSEISECVTAVDISENMLKYAKKNLKEKCRDNVKFVKKAWPDLSLEEFKWKEKFDLVFASMTPAVDSCEDLIKMIDCGTNLYFLSGFVERKDSLKNEISEMILGCHNDKPYGNKMYSALNILWNMGYYPKVSYVDSDWSKSQPVDKFYKKCLLNFGRKKPLTEEDKVLIRDYIENKAVNGIVEEKVTSKVAWFCWRK</sequence>
<dbReference type="SUPFAM" id="SSF53335">
    <property type="entry name" value="S-adenosyl-L-methionine-dependent methyltransferases"/>
    <property type="match status" value="1"/>
</dbReference>
<feature type="domain" description="Methyltransferase" evidence="1">
    <location>
        <begin position="59"/>
        <end position="138"/>
    </location>
</feature>
<proteinExistence type="predicted"/>
<evidence type="ECO:0000259" key="1">
    <source>
        <dbReference type="Pfam" id="PF13847"/>
    </source>
</evidence>
<dbReference type="Gene3D" id="3.40.50.150">
    <property type="entry name" value="Vaccinia Virus protein VP39"/>
    <property type="match status" value="1"/>
</dbReference>
<dbReference type="InterPro" id="IPR029063">
    <property type="entry name" value="SAM-dependent_MTases_sf"/>
</dbReference>
<gene>
    <name evidence="2" type="primary">ubiE_4</name>
    <name evidence="2" type="ORF">WY13_00656</name>
</gene>
<dbReference type="PATRIC" id="fig|1538.10.peg.1152"/>
<keyword evidence="2" id="KW-0808">Transferase</keyword>
<dbReference type="RefSeq" id="WP_063554263.1">
    <property type="nucleotide sequence ID" value="NZ_LITT01000006.1"/>
</dbReference>
<dbReference type="GO" id="GO:0032259">
    <property type="term" value="P:methylation"/>
    <property type="evidence" value="ECO:0007669"/>
    <property type="project" value="UniProtKB-KW"/>
</dbReference>